<protein>
    <recommendedName>
        <fullName evidence="4">Carboxyltransferase domain-containing protein</fullName>
    </recommendedName>
</protein>
<sequence>MPGFPYLNGLPESLSIPRKVTPSLQVKTGSVAIAAGICGIYPQSSLVAGMF</sequence>
<keyword evidence="2" id="KW-0378">Hydrolase</keyword>
<proteinExistence type="predicted"/>
<dbReference type="InterPro" id="IPR029000">
    <property type="entry name" value="Cyclophilin-like_dom_sf"/>
</dbReference>
<dbReference type="InterPro" id="IPR010016">
    <property type="entry name" value="PxpB"/>
</dbReference>
<evidence type="ECO:0000259" key="4">
    <source>
        <dbReference type="Pfam" id="PF02682"/>
    </source>
</evidence>
<comment type="caution">
    <text evidence="5">The sequence shown here is derived from an EMBL/GenBank/DDBJ whole genome shotgun (WGS) entry which is preliminary data.</text>
</comment>
<evidence type="ECO:0000256" key="3">
    <source>
        <dbReference type="ARBA" id="ARBA00022840"/>
    </source>
</evidence>
<dbReference type="SUPFAM" id="SSF50891">
    <property type="entry name" value="Cyclophilin-like"/>
    <property type="match status" value="1"/>
</dbReference>
<keyword evidence="3" id="KW-0067">ATP-binding</keyword>
<dbReference type="EMBL" id="BBMM01000002">
    <property type="protein sequence ID" value="GAK99603.1"/>
    <property type="molecule type" value="Genomic_DNA"/>
</dbReference>
<accession>A0A090QCV6</accession>
<dbReference type="GO" id="GO:0016787">
    <property type="term" value="F:hydrolase activity"/>
    <property type="evidence" value="ECO:0007669"/>
    <property type="project" value="UniProtKB-KW"/>
</dbReference>
<dbReference type="Pfam" id="PF02682">
    <property type="entry name" value="CT_C_D"/>
    <property type="match status" value="1"/>
</dbReference>
<keyword evidence="1" id="KW-0547">Nucleotide-binding</keyword>
<evidence type="ECO:0000313" key="6">
    <source>
        <dbReference type="Proteomes" id="UP000029226"/>
    </source>
</evidence>
<evidence type="ECO:0000313" key="5">
    <source>
        <dbReference type="EMBL" id="GAK99603.1"/>
    </source>
</evidence>
<name>A0A090QCV6_NONUL</name>
<gene>
    <name evidence="5" type="ORF">JCM19314_3648</name>
</gene>
<dbReference type="PANTHER" id="PTHR34698">
    <property type="entry name" value="5-OXOPROLINASE SUBUNIT B"/>
    <property type="match status" value="1"/>
</dbReference>
<dbReference type="PANTHER" id="PTHR34698:SF2">
    <property type="entry name" value="5-OXOPROLINASE SUBUNIT B"/>
    <property type="match status" value="1"/>
</dbReference>
<dbReference type="Proteomes" id="UP000029226">
    <property type="component" value="Unassembled WGS sequence"/>
</dbReference>
<feature type="domain" description="Carboxyltransferase" evidence="4">
    <location>
        <begin position="1"/>
        <end position="45"/>
    </location>
</feature>
<evidence type="ECO:0000256" key="1">
    <source>
        <dbReference type="ARBA" id="ARBA00022741"/>
    </source>
</evidence>
<dbReference type="GO" id="GO:0005524">
    <property type="term" value="F:ATP binding"/>
    <property type="evidence" value="ECO:0007669"/>
    <property type="project" value="UniProtKB-KW"/>
</dbReference>
<reference evidence="5 6" key="1">
    <citation type="journal article" date="2014" name="Genome Announc.">
        <title>Draft Genome Sequences of Marine Flavobacterium Nonlabens Strains NR17, NR24, NR27, NR32, NR33, and Ara13.</title>
        <authorList>
            <person name="Nakanishi M."/>
            <person name="Meirelles P."/>
            <person name="Suzuki R."/>
            <person name="Takatani N."/>
            <person name="Mino S."/>
            <person name="Suda W."/>
            <person name="Oshima K."/>
            <person name="Hattori M."/>
            <person name="Ohkuma M."/>
            <person name="Hosokawa M."/>
            <person name="Miyashita K."/>
            <person name="Thompson F.L."/>
            <person name="Niwa A."/>
            <person name="Sawabe T."/>
            <person name="Sawabe T."/>
        </authorList>
    </citation>
    <scope>NUCLEOTIDE SEQUENCE [LARGE SCALE GENOMIC DNA]</scope>
    <source>
        <strain evidence="6">JCM19314</strain>
    </source>
</reference>
<dbReference type="Gene3D" id="2.40.100.10">
    <property type="entry name" value="Cyclophilin-like"/>
    <property type="match status" value="1"/>
</dbReference>
<dbReference type="InterPro" id="IPR003833">
    <property type="entry name" value="CT_C_D"/>
</dbReference>
<dbReference type="AlphaFoldDB" id="A0A090QCV6"/>
<organism evidence="5 6">
    <name type="scientific">Nonlabens ulvanivorans</name>
    <name type="common">Persicivirga ulvanivorans</name>
    <dbReference type="NCBI Taxonomy" id="906888"/>
    <lineage>
        <taxon>Bacteria</taxon>
        <taxon>Pseudomonadati</taxon>
        <taxon>Bacteroidota</taxon>
        <taxon>Flavobacteriia</taxon>
        <taxon>Flavobacteriales</taxon>
        <taxon>Flavobacteriaceae</taxon>
        <taxon>Nonlabens</taxon>
    </lineage>
</organism>
<evidence type="ECO:0000256" key="2">
    <source>
        <dbReference type="ARBA" id="ARBA00022801"/>
    </source>
</evidence>